<protein>
    <submittedName>
        <fullName evidence="3">Uncharacterized protein</fullName>
    </submittedName>
</protein>
<name>A0ABS8V9R6_DATST</name>
<feature type="region of interest" description="Disordered" evidence="2">
    <location>
        <begin position="25"/>
        <end position="145"/>
    </location>
</feature>
<proteinExistence type="predicted"/>
<evidence type="ECO:0000256" key="2">
    <source>
        <dbReference type="SAM" id="MobiDB-lite"/>
    </source>
</evidence>
<accession>A0ABS8V9R6</accession>
<feature type="compositionally biased region" description="Basic and acidic residues" evidence="2">
    <location>
        <begin position="174"/>
        <end position="189"/>
    </location>
</feature>
<keyword evidence="4" id="KW-1185">Reference proteome</keyword>
<dbReference type="Proteomes" id="UP000823775">
    <property type="component" value="Unassembled WGS sequence"/>
</dbReference>
<dbReference type="EMBL" id="JACEIK010003894">
    <property type="protein sequence ID" value="MCD9643474.1"/>
    <property type="molecule type" value="Genomic_DNA"/>
</dbReference>
<reference evidence="3 4" key="1">
    <citation type="journal article" date="2021" name="BMC Genomics">
        <title>Datura genome reveals duplications of psychoactive alkaloid biosynthetic genes and high mutation rate following tissue culture.</title>
        <authorList>
            <person name="Rajewski A."/>
            <person name="Carter-House D."/>
            <person name="Stajich J."/>
            <person name="Litt A."/>
        </authorList>
    </citation>
    <scope>NUCLEOTIDE SEQUENCE [LARGE SCALE GENOMIC DNA]</scope>
    <source>
        <strain evidence="3">AR-01</strain>
    </source>
</reference>
<sequence length="410" mass="46661">MPEKIKVPPGFTKPLGSIDDTFMQDHDSKAGEMITFPGSVDELSGKKRSLRERTSRNLLDPTHFRPCQRGQGLQRRGSGRSSKQISHVPASQPLQRGPGRPRKKRSDESPALQPLQRVRGRPRKEKSDEAPAVSPPAPPLESTGDVPIQVSATTIAAEPVAPSLGPPLGSSSDRPLEVPFTREEEEREKKLKLNPLLKLKKPPKTNHTLQMLDEEWKKVILKVEYLLVQKLLTSGNDDIDRMVHQANTTFTYFKGFGVDYGSFYKDVTEYIEHCYNFHDAEREETMLSFSVWGGNYLNAMRSVNDAEEVIVRTQGEHKKIKERMETLKRQIEDMKQELAHIKHEDERLKRDIIKYKEAHEVAEAKKQELGIQLEAAQAKLREIKQRKNAALIGIESTTRRLESTYVDDLD</sequence>
<feature type="region of interest" description="Disordered" evidence="2">
    <location>
        <begin position="159"/>
        <end position="189"/>
    </location>
</feature>
<evidence type="ECO:0000256" key="1">
    <source>
        <dbReference type="SAM" id="Coils"/>
    </source>
</evidence>
<feature type="compositionally biased region" description="Low complexity" evidence="2">
    <location>
        <begin position="162"/>
        <end position="172"/>
    </location>
</feature>
<evidence type="ECO:0000313" key="4">
    <source>
        <dbReference type="Proteomes" id="UP000823775"/>
    </source>
</evidence>
<evidence type="ECO:0000313" key="3">
    <source>
        <dbReference type="EMBL" id="MCD9643474.1"/>
    </source>
</evidence>
<organism evidence="3 4">
    <name type="scientific">Datura stramonium</name>
    <name type="common">Jimsonweed</name>
    <name type="synonym">Common thornapple</name>
    <dbReference type="NCBI Taxonomy" id="4076"/>
    <lineage>
        <taxon>Eukaryota</taxon>
        <taxon>Viridiplantae</taxon>
        <taxon>Streptophyta</taxon>
        <taxon>Embryophyta</taxon>
        <taxon>Tracheophyta</taxon>
        <taxon>Spermatophyta</taxon>
        <taxon>Magnoliopsida</taxon>
        <taxon>eudicotyledons</taxon>
        <taxon>Gunneridae</taxon>
        <taxon>Pentapetalae</taxon>
        <taxon>asterids</taxon>
        <taxon>lamiids</taxon>
        <taxon>Solanales</taxon>
        <taxon>Solanaceae</taxon>
        <taxon>Solanoideae</taxon>
        <taxon>Datureae</taxon>
        <taxon>Datura</taxon>
    </lineage>
</organism>
<comment type="caution">
    <text evidence="3">The sequence shown here is derived from an EMBL/GenBank/DDBJ whole genome shotgun (WGS) entry which is preliminary data.</text>
</comment>
<feature type="coiled-coil region" evidence="1">
    <location>
        <begin position="303"/>
        <end position="386"/>
    </location>
</feature>
<keyword evidence="1" id="KW-0175">Coiled coil</keyword>
<feature type="compositionally biased region" description="Low complexity" evidence="2">
    <location>
        <begin position="68"/>
        <end position="86"/>
    </location>
</feature>
<gene>
    <name evidence="3" type="ORF">HAX54_030983</name>
</gene>